<feature type="signal peptide" evidence="1">
    <location>
        <begin position="1"/>
        <end position="26"/>
    </location>
</feature>
<reference evidence="2 3" key="1">
    <citation type="journal article" date="2013" name="Int. J. Syst. Evol. Microbiol.">
        <title>Tumebacillus flagellatus sp. nov., an alpha-amylase/pullulanase-producing bacterium isolated from cassava wastewater.</title>
        <authorList>
            <person name="Wang Q."/>
            <person name="Xie N."/>
            <person name="Qin Y."/>
            <person name="Shen N."/>
            <person name="Zhu J."/>
            <person name="Mi H."/>
            <person name="Huang R."/>
        </authorList>
    </citation>
    <scope>NUCLEOTIDE SEQUENCE [LARGE SCALE GENOMIC DNA]</scope>
    <source>
        <strain evidence="2 3">GST4</strain>
    </source>
</reference>
<organism evidence="2 3">
    <name type="scientific">Tumebacillus flagellatus</name>
    <dbReference type="NCBI Taxonomy" id="1157490"/>
    <lineage>
        <taxon>Bacteria</taxon>
        <taxon>Bacillati</taxon>
        <taxon>Bacillota</taxon>
        <taxon>Bacilli</taxon>
        <taxon>Bacillales</taxon>
        <taxon>Alicyclobacillaceae</taxon>
        <taxon>Tumebacillus</taxon>
    </lineage>
</organism>
<evidence type="ECO:0000256" key="1">
    <source>
        <dbReference type="SAM" id="SignalP"/>
    </source>
</evidence>
<dbReference type="Proteomes" id="UP000027931">
    <property type="component" value="Unassembled WGS sequence"/>
</dbReference>
<comment type="caution">
    <text evidence="2">The sequence shown here is derived from an EMBL/GenBank/DDBJ whole genome shotgun (WGS) entry which is preliminary data.</text>
</comment>
<dbReference type="AlphaFoldDB" id="A0A074LMH3"/>
<keyword evidence="1" id="KW-0732">Signal</keyword>
<dbReference type="RefSeq" id="WP_038087416.1">
    <property type="nucleotide sequence ID" value="NZ_JMIR01000012.1"/>
</dbReference>
<keyword evidence="3" id="KW-1185">Reference proteome</keyword>
<accession>A0A074LMH3</accession>
<name>A0A074LMH3_9BACL</name>
<dbReference type="EMBL" id="JMIR01000012">
    <property type="protein sequence ID" value="KEO83316.1"/>
    <property type="molecule type" value="Genomic_DNA"/>
</dbReference>
<gene>
    <name evidence="2" type="ORF">EL26_10080</name>
</gene>
<dbReference type="eggNOG" id="ENOG5032Y52">
    <property type="taxonomic scope" value="Bacteria"/>
</dbReference>
<dbReference type="OrthoDB" id="2613492at2"/>
<feature type="chain" id="PRO_5001696272" evidence="1">
    <location>
        <begin position="27"/>
        <end position="426"/>
    </location>
</feature>
<sequence length="426" mass="47249">MAMSNVKWVIGAAMAVALVVPQSTFASATKNEHTIKTSTYYNVDEQGTNMVKGNSQNSKVTFQEVTVSQSSTNIIGSVEGKTRLPFQLTGTLTQAEDGKNMIVGHLKDEGGNFEVLHFSLDRSNSKDLMFDKNVSKKDETVLRLYLLEKNTRNVTVVELVNPDFLSVDDAFKNLSNFPLTDHSDEFWYGKLLKPVKTESVDLSNTGPQIYKSDKVMKDYVNSYNVAGSYIYEHFIVNHNISAPGSIGSDGQTFTAQMYVYDEYTLNSSGSKISSDTYTKIGAYSSSKLDTYLDLGDAYLNMFWDGGYSTSGSFDAILRWDMALPKTPLGFTVTYAGGQTVPNKSMKTFDNSGSYKYRQAGVEWDKGKYLQSVGQNFSASFTVGLFDASSYSSVKTWATRWTYDLSSTQNYTYGGTQTVPVYITYGN</sequence>
<evidence type="ECO:0000313" key="3">
    <source>
        <dbReference type="Proteomes" id="UP000027931"/>
    </source>
</evidence>
<evidence type="ECO:0000313" key="2">
    <source>
        <dbReference type="EMBL" id="KEO83316.1"/>
    </source>
</evidence>
<proteinExistence type="predicted"/>
<protein>
    <submittedName>
        <fullName evidence="2">Uncharacterized protein</fullName>
    </submittedName>
</protein>